<reference evidence="3" key="1">
    <citation type="journal article" date="2019" name="Int. J. Syst. Evol. Microbiol.">
        <title>The Global Catalogue of Microorganisms (GCM) 10K type strain sequencing project: providing services to taxonomists for standard genome sequencing and annotation.</title>
        <authorList>
            <consortium name="The Broad Institute Genomics Platform"/>
            <consortium name="The Broad Institute Genome Sequencing Center for Infectious Disease"/>
            <person name="Wu L."/>
            <person name="Ma J."/>
        </authorList>
    </citation>
    <scope>NUCLEOTIDE SEQUENCE [LARGE SCALE GENOMIC DNA]</scope>
    <source>
        <strain evidence="3">JCM 3369</strain>
    </source>
</reference>
<name>A0ABW2CJA5_9ACTN</name>
<dbReference type="EMBL" id="JBHSXS010000008">
    <property type="protein sequence ID" value="MFC6881320.1"/>
    <property type="molecule type" value="Genomic_DNA"/>
</dbReference>
<evidence type="ECO:0000259" key="1">
    <source>
        <dbReference type="PROSITE" id="PS51819"/>
    </source>
</evidence>
<dbReference type="CDD" id="cd06587">
    <property type="entry name" value="VOC"/>
    <property type="match status" value="1"/>
</dbReference>
<dbReference type="InterPro" id="IPR029068">
    <property type="entry name" value="Glyas_Bleomycin-R_OHBP_Dase"/>
</dbReference>
<organism evidence="2 3">
    <name type="scientific">Actinomadura yumaensis</name>
    <dbReference type="NCBI Taxonomy" id="111807"/>
    <lineage>
        <taxon>Bacteria</taxon>
        <taxon>Bacillati</taxon>
        <taxon>Actinomycetota</taxon>
        <taxon>Actinomycetes</taxon>
        <taxon>Streptosporangiales</taxon>
        <taxon>Thermomonosporaceae</taxon>
        <taxon>Actinomadura</taxon>
    </lineage>
</organism>
<dbReference type="PROSITE" id="PS51819">
    <property type="entry name" value="VOC"/>
    <property type="match status" value="1"/>
</dbReference>
<protein>
    <submittedName>
        <fullName evidence="2">VOC family protein</fullName>
    </submittedName>
</protein>
<evidence type="ECO:0000313" key="3">
    <source>
        <dbReference type="Proteomes" id="UP001596380"/>
    </source>
</evidence>
<proteinExistence type="predicted"/>
<accession>A0ABW2CJA5</accession>
<sequence length="127" mass="13913">MATARLYRIIVPVSDMKRATAFYGHVFDDAGERISEGRHYFDCDGTILVCYDAVADGDARGAFRANPGHVYFAVSDLESVCGRVNAAGGLSVGEIKTRTWGERSFYGKDPFGNPICFVDSTTLFTRP</sequence>
<evidence type="ECO:0000313" key="2">
    <source>
        <dbReference type="EMBL" id="MFC6881320.1"/>
    </source>
</evidence>
<dbReference type="Pfam" id="PF00903">
    <property type="entry name" value="Glyoxalase"/>
    <property type="match status" value="1"/>
</dbReference>
<comment type="caution">
    <text evidence="2">The sequence shown here is derived from an EMBL/GenBank/DDBJ whole genome shotgun (WGS) entry which is preliminary data.</text>
</comment>
<feature type="domain" description="VOC" evidence="1">
    <location>
        <begin position="5"/>
        <end position="120"/>
    </location>
</feature>
<keyword evidence="3" id="KW-1185">Reference proteome</keyword>
<dbReference type="RefSeq" id="WP_160822746.1">
    <property type="nucleotide sequence ID" value="NZ_JBHSXE010000001.1"/>
</dbReference>
<dbReference type="InterPro" id="IPR004360">
    <property type="entry name" value="Glyas_Fos-R_dOase_dom"/>
</dbReference>
<gene>
    <name evidence="2" type="ORF">ACFQKB_16245</name>
</gene>
<dbReference type="Gene3D" id="3.10.180.10">
    <property type="entry name" value="2,3-Dihydroxybiphenyl 1,2-Dioxygenase, domain 1"/>
    <property type="match status" value="1"/>
</dbReference>
<dbReference type="InterPro" id="IPR037523">
    <property type="entry name" value="VOC_core"/>
</dbReference>
<dbReference type="SUPFAM" id="SSF54593">
    <property type="entry name" value="Glyoxalase/Bleomycin resistance protein/Dihydroxybiphenyl dioxygenase"/>
    <property type="match status" value="1"/>
</dbReference>
<dbReference type="Proteomes" id="UP001596380">
    <property type="component" value="Unassembled WGS sequence"/>
</dbReference>